<name>A0ABP9HLK3_9ACTN</name>
<dbReference type="Pfam" id="PF13302">
    <property type="entry name" value="Acetyltransf_3"/>
    <property type="match status" value="1"/>
</dbReference>
<evidence type="ECO:0000259" key="2">
    <source>
        <dbReference type="PROSITE" id="PS51186"/>
    </source>
</evidence>
<dbReference type="InterPro" id="IPR051531">
    <property type="entry name" value="N-acetyltransferase"/>
</dbReference>
<feature type="region of interest" description="Disordered" evidence="1">
    <location>
        <begin position="1"/>
        <end position="31"/>
    </location>
</feature>
<dbReference type="PROSITE" id="PS51186">
    <property type="entry name" value="GNAT"/>
    <property type="match status" value="1"/>
</dbReference>
<proteinExistence type="predicted"/>
<evidence type="ECO:0000313" key="3">
    <source>
        <dbReference type="EMBL" id="GAA4973599.1"/>
    </source>
</evidence>
<evidence type="ECO:0000256" key="1">
    <source>
        <dbReference type="SAM" id="MobiDB-lite"/>
    </source>
</evidence>
<protein>
    <submittedName>
        <fullName evidence="3">GNAT family N-acetyltransferase</fullName>
    </submittedName>
</protein>
<evidence type="ECO:0000313" key="4">
    <source>
        <dbReference type="Proteomes" id="UP001500610"/>
    </source>
</evidence>
<comment type="caution">
    <text evidence="3">The sequence shown here is derived from an EMBL/GenBank/DDBJ whole genome shotgun (WGS) entry which is preliminary data.</text>
</comment>
<dbReference type="SUPFAM" id="SSF55729">
    <property type="entry name" value="Acyl-CoA N-acyltransferases (Nat)"/>
    <property type="match status" value="1"/>
</dbReference>
<dbReference type="Proteomes" id="UP001500610">
    <property type="component" value="Unassembled WGS sequence"/>
</dbReference>
<dbReference type="PANTHER" id="PTHR43792">
    <property type="entry name" value="GNAT FAMILY, PUTATIVE (AFU_ORTHOLOGUE AFUA_3G00765)-RELATED-RELATED"/>
    <property type="match status" value="1"/>
</dbReference>
<dbReference type="InterPro" id="IPR016181">
    <property type="entry name" value="Acyl_CoA_acyltransferase"/>
</dbReference>
<sequence length="217" mass="23735">MGGAEPLRTAEGGRARTAGNPVAPPGRTPYRRLMPELRTDRLVLRDWRTSDLDPWAAMNADPVVREYFPEVLTRAQSEASVAGFQADLDRRGWGWWAVEVVATGEFVGFTGLDPVEDGMPFTGVEAGWRLARPAWGHGYATEAARAVVSHAFECLALPEVLAVAAAGNLRSRAVMDRLGMTRDPADDFDDPEVPEGSPLRRSVLYRLRAGDHRPGGR</sequence>
<gene>
    <name evidence="3" type="ORF">GCM10023257_07580</name>
</gene>
<keyword evidence="4" id="KW-1185">Reference proteome</keyword>
<dbReference type="Gene3D" id="3.40.630.30">
    <property type="match status" value="1"/>
</dbReference>
<organism evidence="3 4">
    <name type="scientific">Streptomyces hyderabadensis</name>
    <dbReference type="NCBI Taxonomy" id="598549"/>
    <lineage>
        <taxon>Bacteria</taxon>
        <taxon>Bacillati</taxon>
        <taxon>Actinomycetota</taxon>
        <taxon>Actinomycetes</taxon>
        <taxon>Kitasatosporales</taxon>
        <taxon>Streptomycetaceae</taxon>
        <taxon>Streptomyces</taxon>
    </lineage>
</organism>
<dbReference type="InterPro" id="IPR000182">
    <property type="entry name" value="GNAT_dom"/>
</dbReference>
<accession>A0ABP9HLK3</accession>
<reference evidence="4" key="1">
    <citation type="journal article" date="2019" name="Int. J. Syst. Evol. Microbiol.">
        <title>The Global Catalogue of Microorganisms (GCM) 10K type strain sequencing project: providing services to taxonomists for standard genome sequencing and annotation.</title>
        <authorList>
            <consortium name="The Broad Institute Genomics Platform"/>
            <consortium name="The Broad Institute Genome Sequencing Center for Infectious Disease"/>
            <person name="Wu L."/>
            <person name="Ma J."/>
        </authorList>
    </citation>
    <scope>NUCLEOTIDE SEQUENCE [LARGE SCALE GENOMIC DNA]</scope>
    <source>
        <strain evidence="4">JCM 17657</strain>
    </source>
</reference>
<dbReference type="EMBL" id="BAABIV010000003">
    <property type="protein sequence ID" value="GAA4973599.1"/>
    <property type="molecule type" value="Genomic_DNA"/>
</dbReference>
<dbReference type="PANTHER" id="PTHR43792:SF1">
    <property type="entry name" value="N-ACETYLTRANSFERASE DOMAIN-CONTAINING PROTEIN"/>
    <property type="match status" value="1"/>
</dbReference>
<feature type="domain" description="N-acetyltransferase" evidence="2">
    <location>
        <begin position="42"/>
        <end position="200"/>
    </location>
</feature>